<feature type="binding site" evidence="2">
    <location>
        <begin position="129"/>
        <end position="132"/>
    </location>
    <ligand>
        <name>glutathione</name>
        <dbReference type="ChEBI" id="CHEBI:57925"/>
    </ligand>
</feature>
<dbReference type="eggNOG" id="COG0435">
    <property type="taxonomic scope" value="Bacteria"/>
</dbReference>
<feature type="active site" description="Nucleophile" evidence="1">
    <location>
        <position position="70"/>
    </location>
</feature>
<dbReference type="Gene3D" id="3.40.30.10">
    <property type="entry name" value="Glutaredoxin"/>
    <property type="match status" value="1"/>
</dbReference>
<dbReference type="Gene3D" id="1.20.1050.10">
    <property type="match status" value="1"/>
</dbReference>
<accession>A9BDI8</accession>
<dbReference type="STRING" id="93059.P9211_02431"/>
<dbReference type="InterPro" id="IPR016639">
    <property type="entry name" value="GST_Omega/GSH"/>
</dbReference>
<dbReference type="InterPro" id="IPR047047">
    <property type="entry name" value="GST_Omega-like_C"/>
</dbReference>
<dbReference type="SFLD" id="SFLDG01148">
    <property type="entry name" value="Xi_(cytGST)"/>
    <property type="match status" value="1"/>
</dbReference>
<dbReference type="PROSITE" id="PS50405">
    <property type="entry name" value="GST_CTER"/>
    <property type="match status" value="1"/>
</dbReference>
<dbReference type="Pfam" id="PF13410">
    <property type="entry name" value="GST_C_2"/>
    <property type="match status" value="1"/>
</dbReference>
<dbReference type="EC" id="2.5.1.18" evidence="5"/>
<reference evidence="5 6" key="1">
    <citation type="journal article" date="2007" name="PLoS Genet.">
        <title>Patterns and implications of gene gain and loss in the evolution of Prochlorococcus.</title>
        <authorList>
            <person name="Kettler G.C."/>
            <person name="Martiny A.C."/>
            <person name="Huang K."/>
            <person name="Zucker J."/>
            <person name="Coleman M.L."/>
            <person name="Rodrigue S."/>
            <person name="Chen F."/>
            <person name="Lapidus A."/>
            <person name="Ferriera S."/>
            <person name="Johnson J."/>
            <person name="Steglich C."/>
            <person name="Church G.M."/>
            <person name="Richardson P."/>
            <person name="Chisholm S.W."/>
        </authorList>
    </citation>
    <scope>NUCLEOTIDE SEQUENCE [LARGE SCALE GENOMIC DNA]</scope>
    <source>
        <strain evidence="6">MIT 9211</strain>
    </source>
</reference>
<dbReference type="EMBL" id="CP000878">
    <property type="protein sequence ID" value="ABX08174.1"/>
    <property type="molecule type" value="Genomic_DNA"/>
</dbReference>
<dbReference type="AlphaFoldDB" id="A9BDI8"/>
<evidence type="ECO:0000256" key="2">
    <source>
        <dbReference type="PIRSR" id="PIRSR015753-2"/>
    </source>
</evidence>
<feature type="site" description="Lowers pKa of active site Cys" evidence="3">
    <location>
        <position position="299"/>
    </location>
</feature>
<evidence type="ECO:0000313" key="6">
    <source>
        <dbReference type="Proteomes" id="UP000000788"/>
    </source>
</evidence>
<dbReference type="PANTHER" id="PTHR32419">
    <property type="entry name" value="GLUTATHIONYL-HYDROQUINONE REDUCTASE"/>
    <property type="match status" value="1"/>
</dbReference>
<evidence type="ECO:0000313" key="5">
    <source>
        <dbReference type="EMBL" id="ABX08174.1"/>
    </source>
</evidence>
<organism evidence="5 6">
    <name type="scientific">Prochlorococcus marinus (strain MIT 9211)</name>
    <dbReference type="NCBI Taxonomy" id="93059"/>
    <lineage>
        <taxon>Bacteria</taxon>
        <taxon>Bacillati</taxon>
        <taxon>Cyanobacteriota</taxon>
        <taxon>Cyanophyceae</taxon>
        <taxon>Synechococcales</taxon>
        <taxon>Prochlorococcaceae</taxon>
        <taxon>Prochlorococcus</taxon>
    </lineage>
</organism>
<dbReference type="CDD" id="cd03190">
    <property type="entry name" value="GST_C_Omega_like"/>
    <property type="match status" value="1"/>
</dbReference>
<evidence type="ECO:0000256" key="3">
    <source>
        <dbReference type="PIRSR" id="PIRSR015753-3"/>
    </source>
</evidence>
<evidence type="ECO:0000259" key="4">
    <source>
        <dbReference type="PROSITE" id="PS50405"/>
    </source>
</evidence>
<feature type="binding site" evidence="2">
    <location>
        <position position="103"/>
    </location>
    <ligand>
        <name>glutathione</name>
        <dbReference type="ChEBI" id="CHEBI:57925"/>
    </ligand>
</feature>
<dbReference type="GO" id="GO:0004364">
    <property type="term" value="F:glutathione transferase activity"/>
    <property type="evidence" value="ECO:0007669"/>
    <property type="project" value="UniProtKB-EC"/>
</dbReference>
<dbReference type="GO" id="GO:0005737">
    <property type="term" value="C:cytoplasm"/>
    <property type="evidence" value="ECO:0007669"/>
    <property type="project" value="TreeGrafter"/>
</dbReference>
<dbReference type="HOGENOM" id="CLU_037263_1_2_3"/>
<proteinExistence type="predicted"/>
<keyword evidence="5" id="KW-0808">Transferase</keyword>
<sequence length="330" mass="37684">MSIPPVIVAIARESWRWQWEQLMKGLAPADKSGNFQRVPSQVTNAVVPIKENLVNRHANEFPRLIIGRSCPWAHRTWLVYQIRGLQTSLDLLLAKADHRQGLWKIEPSWLGCSSLLDLYKLCGISPKHRATVPAIIDPKSTHTNAPKLLGNESAQLIEVLNEWPAKENSPDLFPHRLRKEINECSKILQSSINDGVYKCGFARNQKAYENASEELFNGLNEVELRLSKKGPWLCGENLTLADIKLFPTLIRWEAIYAPLFKCSKKPLLLFPKICEWRRRLFHIPEVMKTCNSIDWQNDYFGALFPLNPSNIVPNGPDLTTIVNSSRKTMK</sequence>
<dbReference type="OrthoDB" id="9769158at2"/>
<feature type="domain" description="GST C-terminal" evidence="4">
    <location>
        <begin position="174"/>
        <end position="309"/>
    </location>
</feature>
<feature type="site" description="Lowers pKa of active site Cys" evidence="3">
    <location>
        <position position="256"/>
    </location>
</feature>
<dbReference type="SFLD" id="SFLDS00019">
    <property type="entry name" value="Glutathione_Transferase_(cytos"/>
    <property type="match status" value="1"/>
</dbReference>
<feature type="binding site" evidence="2">
    <location>
        <begin position="152"/>
        <end position="153"/>
    </location>
    <ligand>
        <name>glutathione</name>
        <dbReference type="ChEBI" id="CHEBI:57925"/>
    </ligand>
</feature>
<protein>
    <submittedName>
        <fullName evidence="5">Glutathione S-transferase C terminus</fullName>
        <ecNumber evidence="5">2.5.1.18</ecNumber>
    </submittedName>
</protein>
<name>A9BDI8_PROM4</name>
<dbReference type="SUPFAM" id="SSF47616">
    <property type="entry name" value="GST C-terminal domain-like"/>
    <property type="match status" value="1"/>
</dbReference>
<evidence type="ECO:0000256" key="1">
    <source>
        <dbReference type="PIRSR" id="PIRSR015753-1"/>
    </source>
</evidence>
<dbReference type="Proteomes" id="UP000000788">
    <property type="component" value="Chromosome"/>
</dbReference>
<dbReference type="PANTHER" id="PTHR32419:SF6">
    <property type="entry name" value="GLUTATHIONE S-TRANSFERASE OMEGA-LIKE 1-RELATED"/>
    <property type="match status" value="1"/>
</dbReference>
<keyword evidence="6" id="KW-1185">Reference proteome</keyword>
<dbReference type="KEGG" id="pmj:P9211_02431"/>
<dbReference type="RefSeq" id="WP_012194799.1">
    <property type="nucleotide sequence ID" value="NC_009976.1"/>
</dbReference>
<feature type="active site" description="Proton donor/acceptor" evidence="1">
    <location>
        <position position="197"/>
    </location>
</feature>
<dbReference type="SFLD" id="SFLDG01206">
    <property type="entry name" value="Xi.1"/>
    <property type="match status" value="1"/>
</dbReference>
<dbReference type="InterPro" id="IPR040079">
    <property type="entry name" value="Glutathione_S-Trfase"/>
</dbReference>
<dbReference type="InterPro" id="IPR036282">
    <property type="entry name" value="Glutathione-S-Trfase_C_sf"/>
</dbReference>
<gene>
    <name evidence="5" type="primary">ecm4</name>
    <name evidence="5" type="ordered locus">P9211_02431</name>
</gene>
<dbReference type="InterPro" id="IPR010987">
    <property type="entry name" value="Glutathione-S-Trfase_C-like"/>
</dbReference>
<dbReference type="PIRSF" id="PIRSF015753">
    <property type="entry name" value="GST"/>
    <property type="match status" value="1"/>
</dbReference>